<accession>A0A1J5SQ17</accession>
<gene>
    <name evidence="1" type="ORF">GALL_79950</name>
</gene>
<dbReference type="InterPro" id="IPR026421">
    <property type="entry name" value="Mod_peptide_prec_CbpA"/>
</dbReference>
<comment type="caution">
    <text evidence="1">The sequence shown here is derived from an EMBL/GenBank/DDBJ whole genome shotgun (WGS) entry which is preliminary data.</text>
</comment>
<reference evidence="1" key="1">
    <citation type="submission" date="2016-10" db="EMBL/GenBank/DDBJ databases">
        <title>Sequence of Gallionella enrichment culture.</title>
        <authorList>
            <person name="Poehlein A."/>
            <person name="Muehling M."/>
            <person name="Daniel R."/>
        </authorList>
    </citation>
    <scope>NUCLEOTIDE SEQUENCE</scope>
</reference>
<proteinExistence type="predicted"/>
<name>A0A1J5SQ17_9ZZZZ</name>
<sequence length="70" mass="7681">MEKGFGGALRLPTSFPLYRSSRMKLSVDLKGAETKPAAVSRPDVIAIRKTCDAEGTGLSHYVLMDKQVKR</sequence>
<dbReference type="EMBL" id="MLJW01000024">
    <property type="protein sequence ID" value="OIR10067.1"/>
    <property type="molecule type" value="Genomic_DNA"/>
</dbReference>
<dbReference type="NCBIfam" id="TIGR04164">
    <property type="entry name" value="cobo_pep"/>
    <property type="match status" value="1"/>
</dbReference>
<dbReference type="AlphaFoldDB" id="A0A1J5SQ17"/>
<protein>
    <submittedName>
        <fullName evidence="1">Uncharacterized protein</fullName>
    </submittedName>
</protein>
<evidence type="ECO:0000313" key="1">
    <source>
        <dbReference type="EMBL" id="OIR10067.1"/>
    </source>
</evidence>
<organism evidence="1">
    <name type="scientific">mine drainage metagenome</name>
    <dbReference type="NCBI Taxonomy" id="410659"/>
    <lineage>
        <taxon>unclassified sequences</taxon>
        <taxon>metagenomes</taxon>
        <taxon>ecological metagenomes</taxon>
    </lineage>
</organism>